<dbReference type="PANTHER" id="PTHR37828:SF1">
    <property type="entry name" value="YCII-RELATED DOMAIN-CONTAINING PROTEIN"/>
    <property type="match status" value="1"/>
</dbReference>
<accession>A0ABY6HXU6</accession>
<dbReference type="Proteomes" id="UP001208689">
    <property type="component" value="Chromosome"/>
</dbReference>
<dbReference type="EMBL" id="CP104013">
    <property type="protein sequence ID" value="UYP48354.1"/>
    <property type="molecule type" value="Genomic_DNA"/>
</dbReference>
<dbReference type="Pfam" id="PF03795">
    <property type="entry name" value="YCII"/>
    <property type="match status" value="1"/>
</dbReference>
<dbReference type="PANTHER" id="PTHR37828">
    <property type="entry name" value="GSR2449 PROTEIN"/>
    <property type="match status" value="1"/>
</dbReference>
<feature type="domain" description="YCII-related" evidence="1">
    <location>
        <begin position="12"/>
        <end position="86"/>
    </location>
</feature>
<gene>
    <name evidence="2" type="ORF">NEF87_004639</name>
</gene>
<evidence type="ECO:0000313" key="3">
    <source>
        <dbReference type="Proteomes" id="UP001208689"/>
    </source>
</evidence>
<sequence length="97" mass="11349">MKEEEIWFVRIDEKNDNIHLTEEIYKNHLQYLTQITSEIKLIGGGFQNVPGGMILFQTANLNEARKISESDPLIVTKAYKYKLYEWKLKIVSNKANC</sequence>
<dbReference type="InterPro" id="IPR011008">
    <property type="entry name" value="Dimeric_a/b-barrel"/>
</dbReference>
<name>A0ABY6HXU6_9ARCH</name>
<proteinExistence type="predicted"/>
<evidence type="ECO:0000313" key="2">
    <source>
        <dbReference type="EMBL" id="UYP48354.1"/>
    </source>
</evidence>
<protein>
    <recommendedName>
        <fullName evidence="1">YCII-related domain-containing protein</fullName>
    </recommendedName>
</protein>
<organism evidence="2 3">
    <name type="scientific">Candidatus Lokiarchaeum ossiferum</name>
    <dbReference type="NCBI Taxonomy" id="2951803"/>
    <lineage>
        <taxon>Archaea</taxon>
        <taxon>Promethearchaeati</taxon>
        <taxon>Promethearchaeota</taxon>
        <taxon>Promethearchaeia</taxon>
        <taxon>Promethearchaeales</taxon>
        <taxon>Promethearchaeaceae</taxon>
        <taxon>Candidatus Lokiarchaeum</taxon>
    </lineage>
</organism>
<reference evidence="2" key="1">
    <citation type="submission" date="2022-09" db="EMBL/GenBank/DDBJ databases">
        <title>Actin cytoskeleton and complex cell architecture in an #Asgard archaeon.</title>
        <authorList>
            <person name="Ponce Toledo R.I."/>
            <person name="Schleper C."/>
            <person name="Rodrigues Oliveira T."/>
            <person name="Wollweber F."/>
            <person name="Xu J."/>
            <person name="Rittmann S."/>
            <person name="Klingl A."/>
            <person name="Pilhofer M."/>
        </authorList>
    </citation>
    <scope>NUCLEOTIDE SEQUENCE</scope>
    <source>
        <strain evidence="2">B-35</strain>
    </source>
</reference>
<dbReference type="Gene3D" id="3.30.70.1060">
    <property type="entry name" value="Dimeric alpha+beta barrel"/>
    <property type="match status" value="1"/>
</dbReference>
<keyword evidence="3" id="KW-1185">Reference proteome</keyword>
<dbReference type="InterPro" id="IPR005545">
    <property type="entry name" value="YCII"/>
</dbReference>
<evidence type="ECO:0000259" key="1">
    <source>
        <dbReference type="Pfam" id="PF03795"/>
    </source>
</evidence>
<dbReference type="SUPFAM" id="SSF54909">
    <property type="entry name" value="Dimeric alpha+beta barrel"/>
    <property type="match status" value="1"/>
</dbReference>